<dbReference type="InterPro" id="IPR050180">
    <property type="entry name" value="RNR_Ribonuclease"/>
</dbReference>
<dbReference type="Pfam" id="PF00773">
    <property type="entry name" value="RNB"/>
    <property type="match status" value="1"/>
</dbReference>
<dbReference type="PANTHER" id="PTHR23355:SF42">
    <property type="entry name" value="RIBONUCLEASE II, CHLOROPLASTIC_MITOCHONDRIAL"/>
    <property type="match status" value="1"/>
</dbReference>
<feature type="domain" description="RNB" evidence="1">
    <location>
        <begin position="215"/>
        <end position="525"/>
    </location>
</feature>
<organism evidence="2 3">
    <name type="scientific">Chloropicon roscoffensis</name>
    <dbReference type="NCBI Taxonomy" id="1461544"/>
    <lineage>
        <taxon>Eukaryota</taxon>
        <taxon>Viridiplantae</taxon>
        <taxon>Chlorophyta</taxon>
        <taxon>Chloropicophyceae</taxon>
        <taxon>Chloropicales</taxon>
        <taxon>Chloropicaceae</taxon>
        <taxon>Chloropicon</taxon>
    </lineage>
</organism>
<dbReference type="PANTHER" id="PTHR23355">
    <property type="entry name" value="RIBONUCLEASE"/>
    <property type="match status" value="1"/>
</dbReference>
<accession>A0AAX4NXJ6</accession>
<dbReference type="AlphaFoldDB" id="A0AAX4NXJ6"/>
<gene>
    <name evidence="2" type="ORF">HKI87_01g02460</name>
</gene>
<dbReference type="InterPro" id="IPR001900">
    <property type="entry name" value="RNase_II/R"/>
</dbReference>
<evidence type="ECO:0000313" key="2">
    <source>
        <dbReference type="EMBL" id="WZN58722.1"/>
    </source>
</evidence>
<dbReference type="EMBL" id="CP151501">
    <property type="protein sequence ID" value="WZN58722.1"/>
    <property type="molecule type" value="Genomic_DNA"/>
</dbReference>
<dbReference type="InterPro" id="IPR012340">
    <property type="entry name" value="NA-bd_OB-fold"/>
</dbReference>
<dbReference type="GO" id="GO:0000175">
    <property type="term" value="F:3'-5'-RNA exonuclease activity"/>
    <property type="evidence" value="ECO:0007669"/>
    <property type="project" value="TreeGrafter"/>
</dbReference>
<dbReference type="GO" id="GO:0003723">
    <property type="term" value="F:RNA binding"/>
    <property type="evidence" value="ECO:0007669"/>
    <property type="project" value="InterPro"/>
</dbReference>
<dbReference type="SUPFAM" id="SSF50249">
    <property type="entry name" value="Nucleic acid-binding proteins"/>
    <property type="match status" value="1"/>
</dbReference>
<proteinExistence type="predicted"/>
<evidence type="ECO:0000313" key="3">
    <source>
        <dbReference type="Proteomes" id="UP001472866"/>
    </source>
</evidence>
<dbReference type="Proteomes" id="UP001472866">
    <property type="component" value="Chromosome 01"/>
</dbReference>
<evidence type="ECO:0000259" key="1">
    <source>
        <dbReference type="SMART" id="SM00955"/>
    </source>
</evidence>
<dbReference type="SMART" id="SM00955">
    <property type="entry name" value="RNB"/>
    <property type="match status" value="1"/>
</dbReference>
<keyword evidence="3" id="KW-1185">Reference proteome</keyword>
<sequence>MRGGWRQLAIASRSARPAWIDPAAASSLVLLRQWSAHTTFPHGTTALQHDQAAFGGPRQRGSQQATDRPRTCFRALCSTARTFSVRDAYRFCRLVNRITDGEEAQRTLEEWRQGEHAGSVETLLAYVKGSYGSSRGVDALGLGRVSHDAQRVLGLLGQNRTLDGAVRVLVSIGAWKPHTLVGMAVLDRDGFGKEVASLARKLMEDPPEDPDLSSRLDLTHLRTVTIDDASTTEIDDGLSVETVEGCGRRRLWVHIADPTRWLRPGDAIFAEAARRATSIYVPTGVVPMMPYDIATRTFSLVKGRPTCALSLGVDLDMETGEILDYVVRPTTILVDERLTYVGTDQILRESSEEEDPDMFYLARAARARWGYRKGNGAETFASYSPKIRVDRGRDEGGKGAGVTIERNDAQQQTVEYTQSGQSIVSEMMILAGEVGARWGKDNGVPLPYRMHYKPVIPDEEEVTAIEDKFARTANMAKSFTRAVLDCRRPRPHASLGLPYYTQLSSPIRRFNDVLVHLQVKSVLRGEGPLYTADEFAEMAEAAFFVERDMKQVAQQCDEYWIAYYFSQRMDRVWDSTFLSWKSLEEGMGYVQIDEVGIKHALRVDTPAVPGQKLRIRAVQATPRLDGNSVFLFEQVR</sequence>
<reference evidence="2 3" key="1">
    <citation type="submission" date="2024-03" db="EMBL/GenBank/DDBJ databases">
        <title>Complete genome sequence of the green alga Chloropicon roscoffensis RCC1871.</title>
        <authorList>
            <person name="Lemieux C."/>
            <person name="Pombert J.-F."/>
            <person name="Otis C."/>
            <person name="Turmel M."/>
        </authorList>
    </citation>
    <scope>NUCLEOTIDE SEQUENCE [LARGE SCALE GENOMIC DNA]</scope>
    <source>
        <strain evidence="2 3">RCC1871</strain>
    </source>
</reference>
<dbReference type="GO" id="GO:0006402">
    <property type="term" value="P:mRNA catabolic process"/>
    <property type="evidence" value="ECO:0007669"/>
    <property type="project" value="TreeGrafter"/>
</dbReference>
<name>A0AAX4NXJ6_9CHLO</name>
<protein>
    <submittedName>
        <fullName evidence="2">Ribonuclease</fullName>
    </submittedName>
</protein>
<dbReference type="GO" id="GO:0000932">
    <property type="term" value="C:P-body"/>
    <property type="evidence" value="ECO:0007669"/>
    <property type="project" value="TreeGrafter"/>
</dbReference>